<name>A0A7C5HJN6_9CHLB</name>
<feature type="transmembrane region" description="Helical" evidence="1">
    <location>
        <begin position="97"/>
        <end position="116"/>
    </location>
</feature>
<dbReference type="EMBL" id="DRSQ01000168">
    <property type="protein sequence ID" value="HHE32605.1"/>
    <property type="molecule type" value="Genomic_DNA"/>
</dbReference>
<feature type="transmembrane region" description="Helical" evidence="1">
    <location>
        <begin position="122"/>
        <end position="140"/>
    </location>
</feature>
<keyword evidence="1" id="KW-0472">Membrane</keyword>
<protein>
    <recommendedName>
        <fullName evidence="3">Yip1 domain-containing protein</fullName>
    </recommendedName>
</protein>
<keyword evidence="1" id="KW-0812">Transmembrane</keyword>
<sequence>MGVKWLFATMFAVLFKPERFWAEARKELGEVNAMRDYAAPLITIAQLCKLPFIGVPRMAMLLAIFGFVIDVAVLYLLSGAIGSLAGPDRSEAFQHDIMTVLCFSLTPVWLAEPFYILGVWRWLIMAVALLYAVLLTRLGMHALLDIESPKIETLSKKSGVLMATATFISFMLIGGLIRLFTSL</sequence>
<feature type="transmembrane region" description="Helical" evidence="1">
    <location>
        <begin position="59"/>
        <end position="85"/>
    </location>
</feature>
<keyword evidence="1" id="KW-1133">Transmembrane helix</keyword>
<comment type="caution">
    <text evidence="2">The sequence shown here is derived from an EMBL/GenBank/DDBJ whole genome shotgun (WGS) entry which is preliminary data.</text>
</comment>
<evidence type="ECO:0000256" key="1">
    <source>
        <dbReference type="SAM" id="Phobius"/>
    </source>
</evidence>
<evidence type="ECO:0008006" key="3">
    <source>
        <dbReference type="Google" id="ProtNLM"/>
    </source>
</evidence>
<gene>
    <name evidence="2" type="ORF">ENL07_08280</name>
</gene>
<evidence type="ECO:0000313" key="2">
    <source>
        <dbReference type="EMBL" id="HHE32605.1"/>
    </source>
</evidence>
<organism evidence="2">
    <name type="scientific">Chlorobaculum parvum</name>
    <dbReference type="NCBI Taxonomy" id="274539"/>
    <lineage>
        <taxon>Bacteria</taxon>
        <taxon>Pseudomonadati</taxon>
        <taxon>Chlorobiota</taxon>
        <taxon>Chlorobiia</taxon>
        <taxon>Chlorobiales</taxon>
        <taxon>Chlorobiaceae</taxon>
        <taxon>Chlorobaculum</taxon>
    </lineage>
</organism>
<dbReference type="Proteomes" id="UP000886058">
    <property type="component" value="Unassembled WGS sequence"/>
</dbReference>
<proteinExistence type="predicted"/>
<reference evidence="2" key="1">
    <citation type="journal article" date="2020" name="mSystems">
        <title>Genome- and Community-Level Interaction Insights into Carbon Utilization and Element Cycling Functions of Hydrothermarchaeota in Hydrothermal Sediment.</title>
        <authorList>
            <person name="Zhou Z."/>
            <person name="Liu Y."/>
            <person name="Xu W."/>
            <person name="Pan J."/>
            <person name="Luo Z.H."/>
            <person name="Li M."/>
        </authorList>
    </citation>
    <scope>NUCLEOTIDE SEQUENCE [LARGE SCALE GENOMIC DNA]</scope>
    <source>
        <strain evidence="2">HyVt-633</strain>
    </source>
</reference>
<dbReference type="AlphaFoldDB" id="A0A7C5HJN6"/>
<feature type="transmembrane region" description="Helical" evidence="1">
    <location>
        <begin position="160"/>
        <end position="180"/>
    </location>
</feature>
<accession>A0A7C5HJN6</accession>